<dbReference type="OrthoDB" id="9797095at2"/>
<evidence type="ECO:0000259" key="2">
    <source>
        <dbReference type="PROSITE" id="PS50164"/>
    </source>
</evidence>
<dbReference type="Pfam" id="PF01541">
    <property type="entry name" value="GIY-YIG"/>
    <property type="match status" value="1"/>
</dbReference>
<gene>
    <name evidence="3" type="ORF">E2F43_03315</name>
</gene>
<dbReference type="PANTHER" id="PTHR34477:SF1">
    <property type="entry name" value="UPF0213 PROTEIN YHBQ"/>
    <property type="match status" value="1"/>
</dbReference>
<comment type="similarity">
    <text evidence="1">Belongs to the UPF0213 family.</text>
</comment>
<evidence type="ECO:0000313" key="4">
    <source>
        <dbReference type="Proteomes" id="UP000295554"/>
    </source>
</evidence>
<evidence type="ECO:0000256" key="1">
    <source>
        <dbReference type="ARBA" id="ARBA00007435"/>
    </source>
</evidence>
<sequence length="94" mass="10318">MRVADWTVYVLECADGTLYTGVARDMSRRLRQHNGELSGGPRYTRGRRPVRLLWSESAADRSLAQAREAAIKKLTRGEKLTLAGQDMPGISGGG</sequence>
<dbReference type="InterPro" id="IPR000305">
    <property type="entry name" value="GIY-YIG_endonuc"/>
</dbReference>
<dbReference type="Proteomes" id="UP000295554">
    <property type="component" value="Unassembled WGS sequence"/>
</dbReference>
<dbReference type="EMBL" id="SMSE01000001">
    <property type="protein sequence ID" value="TDG15277.1"/>
    <property type="molecule type" value="Genomic_DNA"/>
</dbReference>
<dbReference type="InterPro" id="IPR050190">
    <property type="entry name" value="UPF0213_domain"/>
</dbReference>
<dbReference type="SUPFAM" id="SSF82771">
    <property type="entry name" value="GIY-YIG endonuclease"/>
    <property type="match status" value="1"/>
</dbReference>
<comment type="caution">
    <text evidence="3">The sequence shown here is derived from an EMBL/GenBank/DDBJ whole genome shotgun (WGS) entry which is preliminary data.</text>
</comment>
<proteinExistence type="inferred from homology"/>
<name>A0A4R5LVA5_9GAMM</name>
<dbReference type="PANTHER" id="PTHR34477">
    <property type="entry name" value="UPF0213 PROTEIN YHBQ"/>
    <property type="match status" value="1"/>
</dbReference>
<protein>
    <submittedName>
        <fullName evidence="3">GIY-YIG nuclease family protein</fullName>
    </submittedName>
</protein>
<dbReference type="AlphaFoldDB" id="A0A4R5LVA5"/>
<dbReference type="InterPro" id="IPR035901">
    <property type="entry name" value="GIY-YIG_endonuc_sf"/>
</dbReference>
<dbReference type="Gene3D" id="3.40.1440.10">
    <property type="entry name" value="GIY-YIG endonuclease"/>
    <property type="match status" value="1"/>
</dbReference>
<organism evidence="3 4">
    <name type="scientific">Seongchinamella unica</name>
    <dbReference type="NCBI Taxonomy" id="2547392"/>
    <lineage>
        <taxon>Bacteria</taxon>
        <taxon>Pseudomonadati</taxon>
        <taxon>Pseudomonadota</taxon>
        <taxon>Gammaproteobacteria</taxon>
        <taxon>Cellvibrionales</taxon>
        <taxon>Halieaceae</taxon>
        <taxon>Seongchinamella</taxon>
    </lineage>
</organism>
<dbReference type="CDD" id="cd10456">
    <property type="entry name" value="GIY-YIG_UPF0213"/>
    <property type="match status" value="1"/>
</dbReference>
<evidence type="ECO:0000313" key="3">
    <source>
        <dbReference type="EMBL" id="TDG15277.1"/>
    </source>
</evidence>
<accession>A0A4R5LVA5</accession>
<dbReference type="PROSITE" id="PS50164">
    <property type="entry name" value="GIY_YIG"/>
    <property type="match status" value="1"/>
</dbReference>
<feature type="domain" description="GIY-YIG" evidence="2">
    <location>
        <begin position="4"/>
        <end position="82"/>
    </location>
</feature>
<reference evidence="3 4" key="1">
    <citation type="submission" date="2019-03" db="EMBL/GenBank/DDBJ databases">
        <title>Seongchinamella monodicae gen. nov., sp. nov., a novel member of the Gammaproteobacteria isolated from a tidal mudflat of beach.</title>
        <authorList>
            <person name="Yang H.G."/>
            <person name="Kang J.W."/>
            <person name="Lee S.D."/>
        </authorList>
    </citation>
    <scope>NUCLEOTIDE SEQUENCE [LARGE SCALE GENOMIC DNA]</scope>
    <source>
        <strain evidence="3 4">GH4-78</strain>
    </source>
</reference>
<keyword evidence="4" id="KW-1185">Reference proteome</keyword>